<dbReference type="PANTHER" id="PTHR33744">
    <property type="entry name" value="CARBOHYDRATE DIACID REGULATOR"/>
    <property type="match status" value="1"/>
</dbReference>
<dbReference type="InterPro" id="IPR042070">
    <property type="entry name" value="PucR_C-HTH_sf"/>
</dbReference>
<feature type="domain" description="PucR C-terminal helix-turn-helix" evidence="1">
    <location>
        <begin position="316"/>
        <end position="373"/>
    </location>
</feature>
<sequence length="383" mass="41435">MIDSHREQFVEVLSRIRGRDVASVSARVETELAELAVVADVDDDQLASVWDQLLEACIESTRDRTVVAWEEAALFGERAANSGQSLSESLNLVHGLRHLAMECLREQATADDIDEIFVIAGFNGIAETMSRALLDFSAGYFNAEIANQARLRSQQDEFVWSILTGSAEEVDAFNRLGAYGLDSAADYWAFRAQVGTNEDYADFEERLGLAGQGAGRRGVSAVTGGEVCGFAIAPPVTGGSGRIGVSGPVQISSLPSAFRRATRAFNAAKIAGIAGVQSLESLGIVASIMGDRDIADVTTATYLQPLRRLGEYGDTLLETVRCFIENDCQVDVTADALALHVNSVRYRLTKVESILGVSMRETKTLVEFWWVLQLPDGLTLAKS</sequence>
<comment type="caution">
    <text evidence="2">The sequence shown here is derived from an EMBL/GenBank/DDBJ whole genome shotgun (WGS) entry which is preliminary data.</text>
</comment>
<evidence type="ECO:0000259" key="1">
    <source>
        <dbReference type="Pfam" id="PF13556"/>
    </source>
</evidence>
<gene>
    <name evidence="2" type="ORF">GCM10009807_24480</name>
</gene>
<organism evidence="2 3">
    <name type="scientific">Microbacterium lacus</name>
    <dbReference type="NCBI Taxonomy" id="415217"/>
    <lineage>
        <taxon>Bacteria</taxon>
        <taxon>Bacillati</taxon>
        <taxon>Actinomycetota</taxon>
        <taxon>Actinomycetes</taxon>
        <taxon>Micrococcales</taxon>
        <taxon>Microbacteriaceae</taxon>
        <taxon>Microbacterium</taxon>
    </lineage>
</organism>
<keyword evidence="3" id="KW-1185">Reference proteome</keyword>
<name>A0ABN2GZZ6_9MICO</name>
<protein>
    <submittedName>
        <fullName evidence="2">Helix-turn-helix domain-containing protein</fullName>
    </submittedName>
</protein>
<accession>A0ABN2GZZ6</accession>
<dbReference type="RefSeq" id="WP_344055857.1">
    <property type="nucleotide sequence ID" value="NZ_BAAAPK010000001.1"/>
</dbReference>
<dbReference type="EMBL" id="BAAAPK010000001">
    <property type="protein sequence ID" value="GAA1679687.1"/>
    <property type="molecule type" value="Genomic_DNA"/>
</dbReference>
<dbReference type="Gene3D" id="1.10.10.2840">
    <property type="entry name" value="PucR C-terminal helix-turn-helix domain"/>
    <property type="match status" value="1"/>
</dbReference>
<evidence type="ECO:0000313" key="3">
    <source>
        <dbReference type="Proteomes" id="UP001500596"/>
    </source>
</evidence>
<reference evidence="2 3" key="1">
    <citation type="journal article" date="2019" name="Int. J. Syst. Evol. Microbiol.">
        <title>The Global Catalogue of Microorganisms (GCM) 10K type strain sequencing project: providing services to taxonomists for standard genome sequencing and annotation.</title>
        <authorList>
            <consortium name="The Broad Institute Genomics Platform"/>
            <consortium name="The Broad Institute Genome Sequencing Center for Infectious Disease"/>
            <person name="Wu L."/>
            <person name="Ma J."/>
        </authorList>
    </citation>
    <scope>NUCLEOTIDE SEQUENCE [LARGE SCALE GENOMIC DNA]</scope>
    <source>
        <strain evidence="2 3">JCM 15575</strain>
    </source>
</reference>
<evidence type="ECO:0000313" key="2">
    <source>
        <dbReference type="EMBL" id="GAA1679687.1"/>
    </source>
</evidence>
<proteinExistence type="predicted"/>
<dbReference type="Pfam" id="PF13556">
    <property type="entry name" value="HTH_30"/>
    <property type="match status" value="1"/>
</dbReference>
<dbReference type="InterPro" id="IPR051448">
    <property type="entry name" value="CdaR-like_regulators"/>
</dbReference>
<dbReference type="InterPro" id="IPR025736">
    <property type="entry name" value="PucR_C-HTH_dom"/>
</dbReference>
<dbReference type="PANTHER" id="PTHR33744:SF1">
    <property type="entry name" value="DNA-BINDING TRANSCRIPTIONAL ACTIVATOR ADER"/>
    <property type="match status" value="1"/>
</dbReference>
<dbReference type="Proteomes" id="UP001500596">
    <property type="component" value="Unassembled WGS sequence"/>
</dbReference>